<dbReference type="InterPro" id="IPR013249">
    <property type="entry name" value="RNA_pol_sigma70_r4_t2"/>
</dbReference>
<dbReference type="GO" id="GO:0006352">
    <property type="term" value="P:DNA-templated transcription initiation"/>
    <property type="evidence" value="ECO:0007669"/>
    <property type="project" value="InterPro"/>
</dbReference>
<comment type="similarity">
    <text evidence="1">Belongs to the sigma-70 factor family. ECF subfamily.</text>
</comment>
<accession>A0A5B6TCL0</accession>
<evidence type="ECO:0000259" key="5">
    <source>
        <dbReference type="Pfam" id="PF04542"/>
    </source>
</evidence>
<keyword evidence="3" id="KW-0731">Sigma factor</keyword>
<feature type="domain" description="RNA polymerase sigma factor 70 region 4 type 2" evidence="6">
    <location>
        <begin position="134"/>
        <end position="177"/>
    </location>
</feature>
<dbReference type="PANTHER" id="PTHR43133">
    <property type="entry name" value="RNA POLYMERASE ECF-TYPE SIGMA FACTO"/>
    <property type="match status" value="1"/>
</dbReference>
<dbReference type="InterPro" id="IPR039425">
    <property type="entry name" value="RNA_pol_sigma-70-like"/>
</dbReference>
<evidence type="ECO:0000313" key="8">
    <source>
        <dbReference type="Proteomes" id="UP000324133"/>
    </source>
</evidence>
<sequence length="198" mass="23510">MSARVLYMSSLPDEQLWELVRQDDIEAFNTLYRKHWKQLYNAAYKRLQDKEACEELVQDLFVYLYGSRHQLEINQSLIGYLHSAVRNKVLNCLRQKATEQKHVHQAASTKEEAYHHVELSVEYNELAHALQFHVEQMPDRNREVYLLNREQHLSVSEVAQHLQRPVSTVEKQLKKAISYLRLHLQDYFALVLFFQTIG</sequence>
<dbReference type="Gene3D" id="1.10.10.10">
    <property type="entry name" value="Winged helix-like DNA-binding domain superfamily/Winged helix DNA-binding domain"/>
    <property type="match status" value="1"/>
</dbReference>
<protein>
    <submittedName>
        <fullName evidence="7">Sigma-70 family RNA polymerase sigma factor</fullName>
    </submittedName>
</protein>
<comment type="caution">
    <text evidence="7">The sequence shown here is derived from an EMBL/GenBank/DDBJ whole genome shotgun (WGS) entry which is preliminary data.</text>
</comment>
<evidence type="ECO:0000256" key="4">
    <source>
        <dbReference type="ARBA" id="ARBA00023163"/>
    </source>
</evidence>
<proteinExistence type="inferred from homology"/>
<dbReference type="InterPro" id="IPR007627">
    <property type="entry name" value="RNA_pol_sigma70_r2"/>
</dbReference>
<evidence type="ECO:0000259" key="6">
    <source>
        <dbReference type="Pfam" id="PF08281"/>
    </source>
</evidence>
<dbReference type="SUPFAM" id="SSF88946">
    <property type="entry name" value="Sigma2 domain of RNA polymerase sigma factors"/>
    <property type="match status" value="1"/>
</dbReference>
<reference evidence="7 8" key="1">
    <citation type="submission" date="2019-07" db="EMBL/GenBank/DDBJ databases">
        <title>Rufibacter sp. nov., isolated from lake sediment.</title>
        <authorList>
            <person name="Qu J.-H."/>
        </authorList>
    </citation>
    <scope>NUCLEOTIDE SEQUENCE [LARGE SCALE GENOMIC DNA]</scope>
    <source>
        <strain evidence="7 8">NBS58-1</strain>
    </source>
</reference>
<dbReference type="Proteomes" id="UP000324133">
    <property type="component" value="Unassembled WGS sequence"/>
</dbReference>
<dbReference type="NCBIfam" id="TIGR02937">
    <property type="entry name" value="sigma70-ECF"/>
    <property type="match status" value="1"/>
</dbReference>
<dbReference type="GO" id="GO:0003677">
    <property type="term" value="F:DNA binding"/>
    <property type="evidence" value="ECO:0007669"/>
    <property type="project" value="InterPro"/>
</dbReference>
<evidence type="ECO:0000313" key="7">
    <source>
        <dbReference type="EMBL" id="KAA3438197.1"/>
    </source>
</evidence>
<dbReference type="Pfam" id="PF08281">
    <property type="entry name" value="Sigma70_r4_2"/>
    <property type="match status" value="1"/>
</dbReference>
<keyword evidence="4" id="KW-0804">Transcription</keyword>
<keyword evidence="2" id="KW-0805">Transcription regulation</keyword>
<dbReference type="PANTHER" id="PTHR43133:SF46">
    <property type="entry name" value="RNA POLYMERASE SIGMA-70 FACTOR ECF SUBFAMILY"/>
    <property type="match status" value="1"/>
</dbReference>
<dbReference type="InterPro" id="IPR013324">
    <property type="entry name" value="RNA_pol_sigma_r3/r4-like"/>
</dbReference>
<dbReference type="InterPro" id="IPR013325">
    <property type="entry name" value="RNA_pol_sigma_r2"/>
</dbReference>
<keyword evidence="8" id="KW-1185">Reference proteome</keyword>
<gene>
    <name evidence="7" type="ORF">FOA19_13120</name>
</gene>
<dbReference type="SUPFAM" id="SSF88659">
    <property type="entry name" value="Sigma3 and sigma4 domains of RNA polymerase sigma factors"/>
    <property type="match status" value="1"/>
</dbReference>
<organism evidence="7 8">
    <name type="scientific">Rufibacter hautae</name>
    <dbReference type="NCBI Taxonomy" id="2595005"/>
    <lineage>
        <taxon>Bacteria</taxon>
        <taxon>Pseudomonadati</taxon>
        <taxon>Bacteroidota</taxon>
        <taxon>Cytophagia</taxon>
        <taxon>Cytophagales</taxon>
        <taxon>Hymenobacteraceae</taxon>
        <taxon>Rufibacter</taxon>
    </lineage>
</organism>
<dbReference type="Gene3D" id="1.10.1740.10">
    <property type="match status" value="1"/>
</dbReference>
<evidence type="ECO:0000256" key="2">
    <source>
        <dbReference type="ARBA" id="ARBA00023015"/>
    </source>
</evidence>
<feature type="domain" description="RNA polymerase sigma-70 region 2" evidence="5">
    <location>
        <begin position="31"/>
        <end position="97"/>
    </location>
</feature>
<dbReference type="AlphaFoldDB" id="A0A5B6TCL0"/>
<evidence type="ECO:0000256" key="3">
    <source>
        <dbReference type="ARBA" id="ARBA00023082"/>
    </source>
</evidence>
<name>A0A5B6TCL0_9BACT</name>
<evidence type="ECO:0000256" key="1">
    <source>
        <dbReference type="ARBA" id="ARBA00010641"/>
    </source>
</evidence>
<dbReference type="InterPro" id="IPR036388">
    <property type="entry name" value="WH-like_DNA-bd_sf"/>
</dbReference>
<dbReference type="RefSeq" id="WP_149091257.1">
    <property type="nucleotide sequence ID" value="NZ_VKKY01000002.1"/>
</dbReference>
<dbReference type="InterPro" id="IPR014284">
    <property type="entry name" value="RNA_pol_sigma-70_dom"/>
</dbReference>
<dbReference type="OrthoDB" id="1524077at2"/>
<dbReference type="EMBL" id="VKKY01000002">
    <property type="protein sequence ID" value="KAA3438197.1"/>
    <property type="molecule type" value="Genomic_DNA"/>
</dbReference>
<dbReference type="GO" id="GO:0016987">
    <property type="term" value="F:sigma factor activity"/>
    <property type="evidence" value="ECO:0007669"/>
    <property type="project" value="UniProtKB-KW"/>
</dbReference>
<dbReference type="Pfam" id="PF04542">
    <property type="entry name" value="Sigma70_r2"/>
    <property type="match status" value="1"/>
</dbReference>